<organism evidence="3 4">
    <name type="scientific">Ammoniphilus oxalaticus</name>
    <dbReference type="NCBI Taxonomy" id="66863"/>
    <lineage>
        <taxon>Bacteria</taxon>
        <taxon>Bacillati</taxon>
        <taxon>Bacillota</taxon>
        <taxon>Bacilli</taxon>
        <taxon>Bacillales</taxon>
        <taxon>Paenibacillaceae</taxon>
        <taxon>Aneurinibacillus group</taxon>
        <taxon>Ammoniphilus</taxon>
    </lineage>
</organism>
<feature type="chain" id="PRO_5019037848" description="Copper amine oxidase-like N-terminal domain-containing protein" evidence="1">
    <location>
        <begin position="20"/>
        <end position="526"/>
    </location>
</feature>
<dbReference type="Pfam" id="PF07833">
    <property type="entry name" value="Cu_amine_oxidN1"/>
    <property type="match status" value="1"/>
</dbReference>
<proteinExistence type="predicted"/>
<dbReference type="OrthoDB" id="2811497at2"/>
<feature type="signal peptide" evidence="1">
    <location>
        <begin position="1"/>
        <end position="19"/>
    </location>
</feature>
<dbReference type="InterPro" id="IPR036582">
    <property type="entry name" value="Mao_N_sf"/>
</dbReference>
<dbReference type="AlphaFoldDB" id="A0A419SNJ4"/>
<keyword evidence="1" id="KW-0732">Signal</keyword>
<evidence type="ECO:0000259" key="2">
    <source>
        <dbReference type="Pfam" id="PF07833"/>
    </source>
</evidence>
<dbReference type="InterPro" id="IPR012854">
    <property type="entry name" value="Cu_amine_oxidase-like_N"/>
</dbReference>
<protein>
    <recommendedName>
        <fullName evidence="2">Copper amine oxidase-like N-terminal domain-containing protein</fullName>
    </recommendedName>
</protein>
<dbReference type="RefSeq" id="WP_120188554.1">
    <property type="nucleotide sequence ID" value="NZ_MCHY01000006.1"/>
</dbReference>
<keyword evidence="4" id="KW-1185">Reference proteome</keyword>
<dbReference type="Gene3D" id="3.30.457.10">
    <property type="entry name" value="Copper amine oxidase-like, N-terminal domain"/>
    <property type="match status" value="1"/>
</dbReference>
<evidence type="ECO:0000313" key="4">
    <source>
        <dbReference type="Proteomes" id="UP000284219"/>
    </source>
</evidence>
<comment type="caution">
    <text evidence="3">The sequence shown here is derived from an EMBL/GenBank/DDBJ whole genome shotgun (WGS) entry which is preliminary data.</text>
</comment>
<dbReference type="EMBL" id="MCHY01000006">
    <property type="protein sequence ID" value="RKD25874.1"/>
    <property type="molecule type" value="Genomic_DNA"/>
</dbReference>
<feature type="domain" description="Copper amine oxidase-like N-terminal" evidence="2">
    <location>
        <begin position="422"/>
        <end position="523"/>
    </location>
</feature>
<reference evidence="3 4" key="1">
    <citation type="submission" date="2016-08" db="EMBL/GenBank/DDBJ databases">
        <title>Novel Firmicute Genomes.</title>
        <authorList>
            <person name="Poppleton D.I."/>
            <person name="Gribaldo S."/>
        </authorList>
    </citation>
    <scope>NUCLEOTIDE SEQUENCE [LARGE SCALE GENOMIC DNA]</scope>
    <source>
        <strain evidence="3 4">RAOx-1</strain>
    </source>
</reference>
<sequence length="526" mass="58405">MRKFSIMALVLAMMLVVSACSSSSGLLLKEATLKQLDLESFQASSTITVDIDSALFKNAFKVEMDTKQVDYWNTSSDIKLDASLLALAGVDVAPGQETVTLSLLTHNGDTIVTSSQDQKGIVLSSTSELLADEFGEGKEEQFQELFLSVKDIFTDLIKDYIEDYSYSFDQIESHGNVNITLPNSKTVTTEHIEVQLSVVDLIDMLQYSLTYFLDNKEMQDSFYEAIAALPELVMPLVEGTDEEINPAELKDALINEARPEINAGIKEFIAQLEEFKTTPLLANEEVANNFARLSLHSYVDPKDKETYQTEFELTLKYTDELAQLDLEGMKGAPFLPGDSITISAKDQYWNHNGKIDPIKVPNQLVSMEELVELESVEDAKAVLGENSLLARLAEPFINMGALDFGYIELKVDENKAETMDGEFDLSMYINNGQTMAPIAAIGERLGADVTWDPNTKQITVAANDHLVQVTVEQVKNNAVTVDGAVRSDLFVDVENGTSYVNIRAFAEALDWEVLWVEETRSILLFP</sequence>
<name>A0A419SNJ4_9BACL</name>
<gene>
    <name evidence="3" type="ORF">BEP19_02780</name>
</gene>
<dbReference type="Proteomes" id="UP000284219">
    <property type="component" value="Unassembled WGS sequence"/>
</dbReference>
<evidence type="ECO:0000256" key="1">
    <source>
        <dbReference type="SAM" id="SignalP"/>
    </source>
</evidence>
<dbReference type="PROSITE" id="PS51257">
    <property type="entry name" value="PROKAR_LIPOPROTEIN"/>
    <property type="match status" value="1"/>
</dbReference>
<accession>A0A419SNJ4</accession>
<dbReference type="SUPFAM" id="SSF55383">
    <property type="entry name" value="Copper amine oxidase, domain N"/>
    <property type="match status" value="1"/>
</dbReference>
<evidence type="ECO:0000313" key="3">
    <source>
        <dbReference type="EMBL" id="RKD25874.1"/>
    </source>
</evidence>